<proteinExistence type="predicted"/>
<evidence type="ECO:0000313" key="2">
    <source>
        <dbReference type="EMBL" id="MBP1043760.1"/>
    </source>
</evidence>
<dbReference type="EMBL" id="JAEEGA010000019">
    <property type="protein sequence ID" value="MBP1043760.1"/>
    <property type="molecule type" value="Genomic_DNA"/>
</dbReference>
<organism evidence="2 3">
    <name type="scientific">Vagococcus allomyrinae</name>
    <dbReference type="NCBI Taxonomy" id="2794353"/>
    <lineage>
        <taxon>Bacteria</taxon>
        <taxon>Bacillati</taxon>
        <taxon>Bacillota</taxon>
        <taxon>Bacilli</taxon>
        <taxon>Lactobacillales</taxon>
        <taxon>Enterococcaceae</taxon>
        <taxon>Vagococcus</taxon>
    </lineage>
</organism>
<accession>A0A940P9Z4</accession>
<dbReference type="Proteomes" id="UP000674938">
    <property type="component" value="Unassembled WGS sequence"/>
</dbReference>
<dbReference type="PROSITE" id="PS51257">
    <property type="entry name" value="PROKAR_LIPOPROTEIN"/>
    <property type="match status" value="1"/>
</dbReference>
<evidence type="ECO:0000256" key="1">
    <source>
        <dbReference type="SAM" id="Phobius"/>
    </source>
</evidence>
<reference evidence="2" key="1">
    <citation type="submission" date="2020-12" db="EMBL/GenBank/DDBJ databases">
        <title>Vagococcus allomyrinae sp. nov. and Enterococcus lavae sp. nov., isolated from the larvae of Allomyrina dichotoma.</title>
        <authorList>
            <person name="Lee S.D."/>
        </authorList>
    </citation>
    <scope>NUCLEOTIDE SEQUENCE</scope>
    <source>
        <strain evidence="2">BWB3-3</strain>
    </source>
</reference>
<comment type="caution">
    <text evidence="2">The sequence shown here is derived from an EMBL/GenBank/DDBJ whole genome shotgun (WGS) entry which is preliminary data.</text>
</comment>
<keyword evidence="1" id="KW-0472">Membrane</keyword>
<dbReference type="RefSeq" id="WP_209531574.1">
    <property type="nucleotide sequence ID" value="NZ_JAEEGA010000019.1"/>
</dbReference>
<keyword evidence="1" id="KW-0812">Transmembrane</keyword>
<feature type="transmembrane region" description="Helical" evidence="1">
    <location>
        <begin position="45"/>
        <end position="66"/>
    </location>
</feature>
<name>A0A940P9Z4_9ENTE</name>
<protein>
    <submittedName>
        <fullName evidence="2">Uncharacterized protein</fullName>
    </submittedName>
</protein>
<evidence type="ECO:0000313" key="3">
    <source>
        <dbReference type="Proteomes" id="UP000674938"/>
    </source>
</evidence>
<gene>
    <name evidence="2" type="ORF">I6N95_22275</name>
</gene>
<dbReference type="AlphaFoldDB" id="A0A940P9Z4"/>
<feature type="transmembrane region" description="Helical" evidence="1">
    <location>
        <begin position="12"/>
        <end position="33"/>
    </location>
</feature>
<keyword evidence="3" id="KW-1185">Reference proteome</keyword>
<keyword evidence="1" id="KW-1133">Transmembrane helix</keyword>
<sequence length="77" mass="8521">MKTLTKNEKKFYSIAGSIYGCLVSCYMIIHFLFHGMQGITANISTLTFLGMLFGATMSICSIVLYIRKLIASLSAEN</sequence>